<accession>A0AAV6X3E7</accession>
<comment type="caution">
    <text evidence="1">The sequence shown here is derived from an EMBL/GenBank/DDBJ whole genome shotgun (WGS) entry which is preliminary data.</text>
</comment>
<keyword evidence="2" id="KW-1185">Reference proteome</keyword>
<evidence type="ECO:0000313" key="2">
    <source>
        <dbReference type="Proteomes" id="UP000826271"/>
    </source>
</evidence>
<dbReference type="Proteomes" id="UP000826271">
    <property type="component" value="Unassembled WGS sequence"/>
</dbReference>
<proteinExistence type="predicted"/>
<evidence type="ECO:0000313" key="1">
    <source>
        <dbReference type="EMBL" id="KAG8374962.1"/>
    </source>
</evidence>
<name>A0AAV6X3E7_9LAMI</name>
<dbReference type="EMBL" id="WHWC01000010">
    <property type="protein sequence ID" value="KAG8374962.1"/>
    <property type="molecule type" value="Genomic_DNA"/>
</dbReference>
<sequence length="163" mass="18945">MEVHRKHGCFCLDEAFDRITIHNSSHPQEGAAQNLVAKKKQQSVDWVKDIVRMEKLTEYTCNPEYINLWNKLMSHQNAFMEIVNDQSKPTKMKIDKFGEIDVGHLRSHVVVVQEAFDLKMSVQNLVNKEMEMEIIKELMAPEGNGLEESPYVAEKRKRMKNSI</sequence>
<reference evidence="1" key="1">
    <citation type="submission" date="2019-10" db="EMBL/GenBank/DDBJ databases">
        <authorList>
            <person name="Zhang R."/>
            <person name="Pan Y."/>
            <person name="Wang J."/>
            <person name="Ma R."/>
            <person name="Yu S."/>
        </authorList>
    </citation>
    <scope>NUCLEOTIDE SEQUENCE</scope>
    <source>
        <strain evidence="1">LA-IB0</strain>
        <tissue evidence="1">Leaf</tissue>
    </source>
</reference>
<dbReference type="AlphaFoldDB" id="A0AAV6X3E7"/>
<gene>
    <name evidence="1" type="ORF">BUALT_Bualt10G0050200</name>
</gene>
<protein>
    <submittedName>
        <fullName evidence="1">Uncharacterized protein</fullName>
    </submittedName>
</protein>
<organism evidence="1 2">
    <name type="scientific">Buddleja alternifolia</name>
    <dbReference type="NCBI Taxonomy" id="168488"/>
    <lineage>
        <taxon>Eukaryota</taxon>
        <taxon>Viridiplantae</taxon>
        <taxon>Streptophyta</taxon>
        <taxon>Embryophyta</taxon>
        <taxon>Tracheophyta</taxon>
        <taxon>Spermatophyta</taxon>
        <taxon>Magnoliopsida</taxon>
        <taxon>eudicotyledons</taxon>
        <taxon>Gunneridae</taxon>
        <taxon>Pentapetalae</taxon>
        <taxon>asterids</taxon>
        <taxon>lamiids</taxon>
        <taxon>Lamiales</taxon>
        <taxon>Scrophulariaceae</taxon>
        <taxon>Buddlejeae</taxon>
        <taxon>Buddleja</taxon>
    </lineage>
</organism>